<sequence>MCFIVQVKMDLGRVISRFILPSLILATTSLGQQGLNSFAEIKENLEGGRRLQMNAFADRCESTTPTDLSMPLRHWQIVTENGETTVRANDFSVLPGRSELSFIVRELNIFANGTVKVDIIVPAQITETYSVTCVLGRGAFVHRVDFGADVEQLVSYDEIKTGLLLGKHIEAVGTLHKCYNYQEVLGDTELTVGFLVSNIAVLNDGQPNEAMASFENALVSPTLGGPDLVYFSDAFILPRNADILINSGSFDVSDGFNQNFAANLSCPADALTFFDHKRAMDDTYLTYEGVKQAVLSGHDLVYVAFPGLCELVSGDPTPADIGMRMFDQYELVSVGSDANESREYISFNFFALDPQGLLVTDAVKVFNDDTTLLEYSTFDLASGSSDRDTDDNRAEYPATGAVSCPLGDASLFHAARGTSDVNLNTVSGGVVWEMFHETTSDAEAFTGSVSAIANESNGETSSLVWEVLGFSLFSDGTVFVYPRKFDFLSGQELSGGGTVVCVLGNSLPGFGGVRFFRYGN</sequence>
<keyword evidence="2" id="KW-1185">Reference proteome</keyword>
<organism evidence="1">
    <name type="scientific">Notodromas monacha</name>
    <dbReference type="NCBI Taxonomy" id="399045"/>
    <lineage>
        <taxon>Eukaryota</taxon>
        <taxon>Metazoa</taxon>
        <taxon>Ecdysozoa</taxon>
        <taxon>Arthropoda</taxon>
        <taxon>Crustacea</taxon>
        <taxon>Oligostraca</taxon>
        <taxon>Ostracoda</taxon>
        <taxon>Podocopa</taxon>
        <taxon>Podocopida</taxon>
        <taxon>Cypridocopina</taxon>
        <taxon>Cypridoidea</taxon>
        <taxon>Cyprididae</taxon>
        <taxon>Notodromas</taxon>
    </lineage>
</organism>
<evidence type="ECO:0000313" key="1">
    <source>
        <dbReference type="EMBL" id="CAD7281956.1"/>
    </source>
</evidence>
<dbReference type="EMBL" id="CAJPEX010003320">
    <property type="protein sequence ID" value="CAG0922108.1"/>
    <property type="molecule type" value="Genomic_DNA"/>
</dbReference>
<reference evidence="1" key="1">
    <citation type="submission" date="2020-11" db="EMBL/GenBank/DDBJ databases">
        <authorList>
            <person name="Tran Van P."/>
        </authorList>
    </citation>
    <scope>NUCLEOTIDE SEQUENCE</scope>
</reference>
<proteinExistence type="predicted"/>
<dbReference type="EMBL" id="OA885357">
    <property type="protein sequence ID" value="CAD7281956.1"/>
    <property type="molecule type" value="Genomic_DNA"/>
</dbReference>
<evidence type="ECO:0000313" key="2">
    <source>
        <dbReference type="Proteomes" id="UP000678499"/>
    </source>
</evidence>
<gene>
    <name evidence="1" type="ORF">NMOB1V02_LOCUS9589</name>
</gene>
<dbReference type="AlphaFoldDB" id="A0A7R9BXL8"/>
<dbReference type="Proteomes" id="UP000678499">
    <property type="component" value="Unassembled WGS sequence"/>
</dbReference>
<name>A0A7R9BXL8_9CRUS</name>
<accession>A0A7R9BXL8</accession>
<protein>
    <submittedName>
        <fullName evidence="1">Uncharacterized protein</fullName>
    </submittedName>
</protein>